<dbReference type="PANTHER" id="PTHR10281:SF4">
    <property type="entry name" value="NEUFERRICIN"/>
    <property type="match status" value="1"/>
</dbReference>
<feature type="signal peptide" evidence="2">
    <location>
        <begin position="1"/>
        <end position="19"/>
    </location>
</feature>
<dbReference type="SMART" id="SM01117">
    <property type="entry name" value="Cyt-b5"/>
    <property type="match status" value="1"/>
</dbReference>
<dbReference type="SUPFAM" id="SSF55856">
    <property type="entry name" value="Cytochrome b5-like heme/steroid binding domain"/>
    <property type="match status" value="1"/>
</dbReference>
<dbReference type="Gene3D" id="3.10.120.10">
    <property type="entry name" value="Cytochrome b5-like heme/steroid binding domain"/>
    <property type="match status" value="1"/>
</dbReference>
<reference evidence="4" key="1">
    <citation type="submission" date="2018-08" db="EMBL/GenBank/DDBJ databases">
        <authorList>
            <person name="Cornetti L."/>
        </authorList>
    </citation>
    <scope>NUCLEOTIDE SEQUENCE</scope>
    <source>
        <strain evidence="4">OM-SAIQ-clone2</strain>
    </source>
</reference>
<dbReference type="InterPro" id="IPR001199">
    <property type="entry name" value="Cyt_B5-like_heme/steroid-bd"/>
</dbReference>
<dbReference type="PANTHER" id="PTHR10281">
    <property type="entry name" value="MEMBRANE-ASSOCIATED PROGESTERONE RECEPTOR COMPONENT-RELATED"/>
    <property type="match status" value="1"/>
</dbReference>
<sequence length="281" mass="31741">MNKLLKLSLAVLLLASVIGWYQPNLIQISTKQIHDATAKFPILVSFFKWFHGSKESTPRSEDDKAKADPDRVFTKEELAKYKGENGGDIYLAMMGRVFDVTRGRDFYGPGGGYSFFSGVDGSRAFVTGDFKPEGLIDDITGLGDQDYIGLRDWLDFYVKDYEMIGKLEGKFFDSAGKPTEYYYEAHEWIKAASGHKEEEDLFKEKYPMCNVDYKPEEGSRVWCSNKSGGVSRDWVGFPRSLYSADSKKIRCACAQEADLNDSLLKEYPNCPKDATSCMLPK</sequence>
<dbReference type="Pfam" id="PF00173">
    <property type="entry name" value="Cyt-b5"/>
    <property type="match status" value="1"/>
</dbReference>
<protein>
    <submittedName>
        <fullName evidence="4">EOG090X0A5G</fullName>
    </submittedName>
</protein>
<gene>
    <name evidence="4" type="primary">EOG090X0A5G</name>
</gene>
<dbReference type="GO" id="GO:0012505">
    <property type="term" value="C:endomembrane system"/>
    <property type="evidence" value="ECO:0007669"/>
    <property type="project" value="TreeGrafter"/>
</dbReference>
<feature type="chain" id="PRO_5021495122" evidence="2">
    <location>
        <begin position="20"/>
        <end position="281"/>
    </location>
</feature>
<evidence type="ECO:0000256" key="2">
    <source>
        <dbReference type="SAM" id="SignalP"/>
    </source>
</evidence>
<evidence type="ECO:0000256" key="1">
    <source>
        <dbReference type="ARBA" id="ARBA00038357"/>
    </source>
</evidence>
<dbReference type="GO" id="GO:0016020">
    <property type="term" value="C:membrane"/>
    <property type="evidence" value="ECO:0007669"/>
    <property type="project" value="TreeGrafter"/>
</dbReference>
<dbReference type="InterPro" id="IPR050577">
    <property type="entry name" value="MAPR/NEUFC/NENF-like"/>
</dbReference>
<feature type="domain" description="Cytochrome b5 heme-binding" evidence="3">
    <location>
        <begin position="73"/>
        <end position="168"/>
    </location>
</feature>
<dbReference type="EMBL" id="LR003466">
    <property type="protein sequence ID" value="SVE73085.1"/>
    <property type="molecule type" value="mRNA"/>
</dbReference>
<evidence type="ECO:0000259" key="3">
    <source>
        <dbReference type="SMART" id="SM01117"/>
    </source>
</evidence>
<name>A0A4Y7LZX7_9CRUS</name>
<accession>A0A4Y7LZX7</accession>
<proteinExistence type="evidence at transcript level"/>
<organism evidence="4">
    <name type="scientific">Ceriodaphnia reticulata</name>
    <dbReference type="NCBI Taxonomy" id="302197"/>
    <lineage>
        <taxon>Eukaryota</taxon>
        <taxon>Metazoa</taxon>
        <taxon>Ecdysozoa</taxon>
        <taxon>Arthropoda</taxon>
        <taxon>Crustacea</taxon>
        <taxon>Branchiopoda</taxon>
        <taxon>Diplostraca</taxon>
        <taxon>Cladocera</taxon>
        <taxon>Anomopoda</taxon>
        <taxon>Daphniidae</taxon>
        <taxon>Ceriodaphnia</taxon>
    </lineage>
</organism>
<dbReference type="InterPro" id="IPR036400">
    <property type="entry name" value="Cyt_B5-like_heme/steroid_sf"/>
</dbReference>
<keyword evidence="2" id="KW-0732">Signal</keyword>
<comment type="similarity">
    <text evidence="1">Belongs to the cytochrome b5 family. MAPR subfamily.</text>
</comment>
<evidence type="ECO:0000313" key="4">
    <source>
        <dbReference type="EMBL" id="SVE73085.1"/>
    </source>
</evidence>
<dbReference type="AlphaFoldDB" id="A0A4Y7LZX7"/>